<protein>
    <submittedName>
        <fullName evidence="5">REF/SRPP-like protein At1g67360</fullName>
    </submittedName>
</protein>
<dbReference type="OrthoDB" id="1901372at2759"/>
<evidence type="ECO:0000256" key="2">
    <source>
        <dbReference type="SAM" id="MobiDB-lite"/>
    </source>
</evidence>
<evidence type="ECO:0000256" key="3">
    <source>
        <dbReference type="SAM" id="Phobius"/>
    </source>
</evidence>
<keyword evidence="3" id="KW-1133">Transmembrane helix</keyword>
<dbReference type="PANTHER" id="PTHR33732:SF2">
    <property type="entry name" value="REF_SRPP-LIKE PROTEIN"/>
    <property type="match status" value="1"/>
</dbReference>
<evidence type="ECO:0000313" key="5">
    <source>
        <dbReference type="RefSeq" id="XP_022151831.1"/>
    </source>
</evidence>
<proteinExistence type="inferred from homology"/>
<organism evidence="4 5">
    <name type="scientific">Momordica charantia</name>
    <name type="common">Bitter gourd</name>
    <name type="synonym">Balsam pear</name>
    <dbReference type="NCBI Taxonomy" id="3673"/>
    <lineage>
        <taxon>Eukaryota</taxon>
        <taxon>Viridiplantae</taxon>
        <taxon>Streptophyta</taxon>
        <taxon>Embryophyta</taxon>
        <taxon>Tracheophyta</taxon>
        <taxon>Spermatophyta</taxon>
        <taxon>Magnoliopsida</taxon>
        <taxon>eudicotyledons</taxon>
        <taxon>Gunneridae</taxon>
        <taxon>Pentapetalae</taxon>
        <taxon>rosids</taxon>
        <taxon>fabids</taxon>
        <taxon>Cucurbitales</taxon>
        <taxon>Cucurbitaceae</taxon>
        <taxon>Momordiceae</taxon>
        <taxon>Momordica</taxon>
    </lineage>
</organism>
<reference evidence="5" key="1">
    <citation type="submission" date="2025-08" db="UniProtKB">
        <authorList>
            <consortium name="RefSeq"/>
        </authorList>
    </citation>
    <scope>IDENTIFICATION</scope>
    <source>
        <strain evidence="5">OHB3-1</strain>
    </source>
</reference>
<gene>
    <name evidence="5" type="primary">LOC111019717</name>
</gene>
<dbReference type="AlphaFoldDB" id="A0A6J1DFU7"/>
<keyword evidence="3" id="KW-0472">Membrane</keyword>
<keyword evidence="4" id="KW-1185">Reference proteome</keyword>
<name>A0A6J1DFU7_MOMCH</name>
<dbReference type="Proteomes" id="UP000504603">
    <property type="component" value="Unplaced"/>
</dbReference>
<sequence length="243" mass="27100">MENESQNRELKHLGFVRIAAIQTIVCVSNLYAYAKQNSGTLRSAVESVESAVNTVVGPAYEKLRIVPDDVLVFLDDKVDKATHEFDKRAPPLAKQAVQITQHIIQKAARTAQELVNEFQSGGPRAAFHYAAKEYKQLVVNQGVKTWEGLNRLPSFHKFADMAVPSAAQWLERYNYKVKDMRQKGYYVFDYFPEVPVSEIAKAFEQGEAKKEENPPPPASEQAPTECKADSDSDSDSGSDSVSN</sequence>
<dbReference type="Pfam" id="PF05755">
    <property type="entry name" value="REF"/>
    <property type="match status" value="1"/>
</dbReference>
<accession>A0A6J1DFU7</accession>
<keyword evidence="3" id="KW-0812">Transmembrane</keyword>
<feature type="transmembrane region" description="Helical" evidence="3">
    <location>
        <begin position="12"/>
        <end position="34"/>
    </location>
</feature>
<feature type="region of interest" description="Disordered" evidence="2">
    <location>
        <begin position="205"/>
        <end position="243"/>
    </location>
</feature>
<comment type="similarity">
    <text evidence="1">Belongs to the REF/SRPP family.</text>
</comment>
<dbReference type="RefSeq" id="XP_022151831.1">
    <property type="nucleotide sequence ID" value="XM_022296139.1"/>
</dbReference>
<dbReference type="InterPro" id="IPR008802">
    <property type="entry name" value="REF"/>
</dbReference>
<dbReference type="PANTHER" id="PTHR33732">
    <property type="entry name" value="REF/SRPP-LIKE PROTEIN OS05G0151300/LOC_OS05G05940"/>
    <property type="match status" value="1"/>
</dbReference>
<evidence type="ECO:0000313" key="4">
    <source>
        <dbReference type="Proteomes" id="UP000504603"/>
    </source>
</evidence>
<evidence type="ECO:0000256" key="1">
    <source>
        <dbReference type="ARBA" id="ARBA00009737"/>
    </source>
</evidence>
<dbReference type="GeneID" id="111019717"/>
<dbReference type="KEGG" id="mcha:111019717"/>